<evidence type="ECO:0000313" key="2">
    <source>
        <dbReference type="Proteomes" id="UP000326799"/>
    </source>
</evidence>
<sequence>MRDTDHLTFISCYQNALKASIPGSKLPVGSKCFELAYIVEHYGEDAETYQHILPNTATHSQIANSLFYTGPSSSALHSNYLPQDAILDESMVWNNWGNVNPGFEDGFR</sequence>
<dbReference type="EMBL" id="ML733679">
    <property type="protein sequence ID" value="KAB8213159.1"/>
    <property type="molecule type" value="Genomic_DNA"/>
</dbReference>
<organism evidence="1 2">
    <name type="scientific">Aspergillus novoparasiticus</name>
    <dbReference type="NCBI Taxonomy" id="986946"/>
    <lineage>
        <taxon>Eukaryota</taxon>
        <taxon>Fungi</taxon>
        <taxon>Dikarya</taxon>
        <taxon>Ascomycota</taxon>
        <taxon>Pezizomycotina</taxon>
        <taxon>Eurotiomycetes</taxon>
        <taxon>Eurotiomycetidae</taxon>
        <taxon>Eurotiales</taxon>
        <taxon>Aspergillaceae</taxon>
        <taxon>Aspergillus</taxon>
        <taxon>Aspergillus subgen. Circumdati</taxon>
    </lineage>
</organism>
<proteinExistence type="predicted"/>
<dbReference type="AlphaFoldDB" id="A0A5N6E775"/>
<accession>A0A5N6E775</accession>
<evidence type="ECO:0000313" key="1">
    <source>
        <dbReference type="EMBL" id="KAB8213159.1"/>
    </source>
</evidence>
<dbReference type="Proteomes" id="UP000326799">
    <property type="component" value="Unassembled WGS sequence"/>
</dbReference>
<protein>
    <submittedName>
        <fullName evidence="1">Uncharacterized protein</fullName>
    </submittedName>
</protein>
<keyword evidence="2" id="KW-1185">Reference proteome</keyword>
<name>A0A5N6E775_9EURO</name>
<gene>
    <name evidence="1" type="ORF">BDV33DRAFT_197077</name>
</gene>
<reference evidence="1 2" key="1">
    <citation type="submission" date="2019-04" db="EMBL/GenBank/DDBJ databases">
        <title>Fungal friends and foes A comparative genomics study of 23 Aspergillus species from section Flavi.</title>
        <authorList>
            <consortium name="DOE Joint Genome Institute"/>
            <person name="Kjaerbolling I."/>
            <person name="Vesth T.C."/>
            <person name="Frisvad J.C."/>
            <person name="Nybo J.L."/>
            <person name="Theobald S."/>
            <person name="Kildgaard S."/>
            <person name="Petersen T.I."/>
            <person name="Kuo A."/>
            <person name="Sato A."/>
            <person name="Lyhne E.K."/>
            <person name="Kogle M.E."/>
            <person name="Wiebenga A."/>
            <person name="Kun R.S."/>
            <person name="Lubbers R.J."/>
            <person name="Makela M.R."/>
            <person name="Barry K."/>
            <person name="Chovatia M."/>
            <person name="Clum A."/>
            <person name="Daum C."/>
            <person name="Haridas S."/>
            <person name="He G."/>
            <person name="LaButti K."/>
            <person name="Lipzen A."/>
            <person name="Mondo S."/>
            <person name="Pangilinan J."/>
            <person name="Riley R."/>
            <person name="Salamov A."/>
            <person name="Simmons B.A."/>
            <person name="Magnuson J.K."/>
            <person name="Henrissat B."/>
            <person name="Mortensen U.H."/>
            <person name="Larsen T.O."/>
            <person name="De vries R.P."/>
            <person name="Grigoriev I.V."/>
            <person name="Machida M."/>
            <person name="Baker S.E."/>
            <person name="Andersen M.R."/>
        </authorList>
    </citation>
    <scope>NUCLEOTIDE SEQUENCE [LARGE SCALE GENOMIC DNA]</scope>
    <source>
        <strain evidence="1 2">CBS 126849</strain>
    </source>
</reference>